<sequence>MPTRPRRPGRGARAHSSQRRRVAQYTSFRFTTHLIDAGIDASIGAVGDALDNTLMESTIDLHKTELIKPRRPWRTLAQVELATAEWIDWHNHHRLHSATGYLPPAEYESMFYAHHLPDQRKLVTV</sequence>
<dbReference type="RefSeq" id="WP_376808905.1">
    <property type="nucleotide sequence ID" value="NZ_JBHTAC010000033.1"/>
</dbReference>
<dbReference type="InterPro" id="IPR001584">
    <property type="entry name" value="Integrase_cat-core"/>
</dbReference>
<dbReference type="PANTHER" id="PTHR46889:SF4">
    <property type="entry name" value="TRANSPOSASE INSO FOR INSERTION SEQUENCE ELEMENT IS911B-RELATED"/>
    <property type="match status" value="1"/>
</dbReference>
<gene>
    <name evidence="2" type="ORF">ACFQO7_26460</name>
</gene>
<evidence type="ECO:0000259" key="1">
    <source>
        <dbReference type="Pfam" id="PF13683"/>
    </source>
</evidence>
<dbReference type="InterPro" id="IPR050900">
    <property type="entry name" value="Transposase_IS3/IS150/IS904"/>
</dbReference>
<dbReference type="Proteomes" id="UP001596392">
    <property type="component" value="Unassembled WGS sequence"/>
</dbReference>
<comment type="caution">
    <text evidence="2">The sequence shown here is derived from an EMBL/GenBank/DDBJ whole genome shotgun (WGS) entry which is preliminary data.</text>
</comment>
<keyword evidence="3" id="KW-1185">Reference proteome</keyword>
<name>A0ABW2H5Y0_9ACTN</name>
<dbReference type="PANTHER" id="PTHR46889">
    <property type="entry name" value="TRANSPOSASE INSF FOR INSERTION SEQUENCE IS3B-RELATED"/>
    <property type="match status" value="1"/>
</dbReference>
<dbReference type="SUPFAM" id="SSF53098">
    <property type="entry name" value="Ribonuclease H-like"/>
    <property type="match status" value="1"/>
</dbReference>
<protein>
    <submittedName>
        <fullName evidence="2">Integrase core domain-containing protein</fullName>
    </submittedName>
</protein>
<reference evidence="3" key="1">
    <citation type="journal article" date="2019" name="Int. J. Syst. Evol. Microbiol.">
        <title>The Global Catalogue of Microorganisms (GCM) 10K type strain sequencing project: providing services to taxonomists for standard genome sequencing and annotation.</title>
        <authorList>
            <consortium name="The Broad Institute Genomics Platform"/>
            <consortium name="The Broad Institute Genome Sequencing Center for Infectious Disease"/>
            <person name="Wu L."/>
            <person name="Ma J."/>
        </authorList>
    </citation>
    <scope>NUCLEOTIDE SEQUENCE [LARGE SCALE GENOMIC DNA]</scope>
    <source>
        <strain evidence="3">CGMCC 1.9106</strain>
    </source>
</reference>
<dbReference type="Pfam" id="PF13683">
    <property type="entry name" value="rve_3"/>
    <property type="match status" value="1"/>
</dbReference>
<proteinExistence type="predicted"/>
<dbReference type="EMBL" id="JBHTAC010000033">
    <property type="protein sequence ID" value="MFC7246036.1"/>
    <property type="molecule type" value="Genomic_DNA"/>
</dbReference>
<dbReference type="InterPro" id="IPR012337">
    <property type="entry name" value="RNaseH-like_sf"/>
</dbReference>
<organism evidence="2 3">
    <name type="scientific">Catellatospora aurea</name>
    <dbReference type="NCBI Taxonomy" id="1337874"/>
    <lineage>
        <taxon>Bacteria</taxon>
        <taxon>Bacillati</taxon>
        <taxon>Actinomycetota</taxon>
        <taxon>Actinomycetes</taxon>
        <taxon>Micromonosporales</taxon>
        <taxon>Micromonosporaceae</taxon>
        <taxon>Catellatospora</taxon>
    </lineage>
</organism>
<accession>A0ABW2H5Y0</accession>
<evidence type="ECO:0000313" key="2">
    <source>
        <dbReference type="EMBL" id="MFC7246036.1"/>
    </source>
</evidence>
<evidence type="ECO:0000313" key="3">
    <source>
        <dbReference type="Proteomes" id="UP001596392"/>
    </source>
</evidence>
<feature type="domain" description="Integrase catalytic" evidence="1">
    <location>
        <begin position="38"/>
        <end position="104"/>
    </location>
</feature>